<dbReference type="EMBL" id="CM045767">
    <property type="protein sequence ID" value="KAI7996953.1"/>
    <property type="molecule type" value="Genomic_DNA"/>
</dbReference>
<sequence>MVETILFNLASKVVSKIGSVALQEVGQAWGVEQELKTLEGTLSTINAVLVDAERLHGDQAHYSIVTGLWYERLQAAFYEADDLLDEFHYEVLRRQVQLMRMNHCSSSSIGIQKELVRKFLSFSHTLDLPFTFKMGTRIKKIRKRLDMIADDRNKFHPIVTTSQQNVPSASMSSNVNESEFVGRDNDRVQLLELIMTPSDYDENLMPEIIHDLAVFMANKECLSTTNYRSGPISDKVKHVSFHDFDCSGEEEVTKSLFKLENLRTIFFPFQGLGAGDKSFVNRCISKFKYLYVLDLSNSCFQGGKTLVALRGFNKLKCTRFYESVALPVHILEISYQQEKVTDVRWKTNR</sequence>
<proteinExistence type="predicted"/>
<reference evidence="1 2" key="1">
    <citation type="journal article" date="2022" name="Plant J.">
        <title>Chromosome-level genome of Camellia lanceoleosa provides a valuable resource for understanding genome evolution and self-incompatibility.</title>
        <authorList>
            <person name="Gong W."/>
            <person name="Xiao S."/>
            <person name="Wang L."/>
            <person name="Liao Z."/>
            <person name="Chang Y."/>
            <person name="Mo W."/>
            <person name="Hu G."/>
            <person name="Li W."/>
            <person name="Zhao G."/>
            <person name="Zhu H."/>
            <person name="Hu X."/>
            <person name="Ji K."/>
            <person name="Xiang X."/>
            <person name="Song Q."/>
            <person name="Yuan D."/>
            <person name="Jin S."/>
            <person name="Zhang L."/>
        </authorList>
    </citation>
    <scope>NUCLEOTIDE SEQUENCE [LARGE SCALE GENOMIC DNA]</scope>
    <source>
        <strain evidence="1">SQ_2022a</strain>
    </source>
</reference>
<organism evidence="1 2">
    <name type="scientific">Camellia lanceoleosa</name>
    <dbReference type="NCBI Taxonomy" id="1840588"/>
    <lineage>
        <taxon>Eukaryota</taxon>
        <taxon>Viridiplantae</taxon>
        <taxon>Streptophyta</taxon>
        <taxon>Embryophyta</taxon>
        <taxon>Tracheophyta</taxon>
        <taxon>Spermatophyta</taxon>
        <taxon>Magnoliopsida</taxon>
        <taxon>eudicotyledons</taxon>
        <taxon>Gunneridae</taxon>
        <taxon>Pentapetalae</taxon>
        <taxon>asterids</taxon>
        <taxon>Ericales</taxon>
        <taxon>Theaceae</taxon>
        <taxon>Camellia</taxon>
    </lineage>
</organism>
<comment type="caution">
    <text evidence="1">The sequence shown here is derived from an EMBL/GenBank/DDBJ whole genome shotgun (WGS) entry which is preliminary data.</text>
</comment>
<keyword evidence="2" id="KW-1185">Reference proteome</keyword>
<dbReference type="Proteomes" id="UP001060215">
    <property type="component" value="Chromosome 10"/>
</dbReference>
<gene>
    <name evidence="1" type="ORF">LOK49_LG10G02819</name>
</gene>
<evidence type="ECO:0000313" key="1">
    <source>
        <dbReference type="EMBL" id="KAI7996953.1"/>
    </source>
</evidence>
<evidence type="ECO:0000313" key="2">
    <source>
        <dbReference type="Proteomes" id="UP001060215"/>
    </source>
</evidence>
<protein>
    <submittedName>
        <fullName evidence="1">Disease resistance protein RGA1</fullName>
    </submittedName>
</protein>
<name>A0ACC0G8W0_9ERIC</name>
<accession>A0ACC0G8W0</accession>